<accession>A0A1V9DNG5</accession>
<dbReference type="OrthoDB" id="8859181at2"/>
<dbReference type="SUPFAM" id="SSF53639">
    <property type="entry name" value="AraD/HMP-PK domain-like"/>
    <property type="match status" value="1"/>
</dbReference>
<evidence type="ECO:0000256" key="1">
    <source>
        <dbReference type="ARBA" id="ARBA00037961"/>
    </source>
</evidence>
<sequence length="243" mass="26677">MALSFEEQTRIDLAVTFRIIAHLGMHEAVANHFSAAVSPDGKRFLLNPKWKHFSRIRASDLLLLDAGDGACAQRDDVDATAWAIHGQIHQRLPEARVVLHLHPIYTTSVACLAEPRIPPVDQNTARYFNRVAIDTLYGGMADTAEEGARLAALLAGKSRLLMGNHGVMVTGTAIGEAFDDIWTLERACQILVTAWSTGQPLKILSDAVAEKTARAWEGIPDFSRQHFEEMKALMIAADPSLLD</sequence>
<evidence type="ECO:0000313" key="3">
    <source>
        <dbReference type="EMBL" id="OQP35387.1"/>
    </source>
</evidence>
<dbReference type="InterPro" id="IPR036409">
    <property type="entry name" value="Aldolase_II/adducin_N_sf"/>
</dbReference>
<dbReference type="EMBL" id="MWUE01000007">
    <property type="protein sequence ID" value="OQP35387.1"/>
    <property type="molecule type" value="Genomic_DNA"/>
</dbReference>
<evidence type="ECO:0000313" key="4">
    <source>
        <dbReference type="Proteomes" id="UP000192769"/>
    </source>
</evidence>
<dbReference type="PANTHER" id="PTHR10672:SF21">
    <property type="entry name" value="CLASS II ALDOLASE_ADDUCIN N-TERMINAL DOMAIN-CONTAINING PROTEIN"/>
    <property type="match status" value="1"/>
</dbReference>
<keyword evidence="4" id="KW-1185">Reference proteome</keyword>
<dbReference type="RefSeq" id="WP_081137034.1">
    <property type="nucleotide sequence ID" value="NZ_MWUE01000007.1"/>
</dbReference>
<dbReference type="AlphaFoldDB" id="A0A1V9DNG5"/>
<dbReference type="GO" id="GO:0005856">
    <property type="term" value="C:cytoskeleton"/>
    <property type="evidence" value="ECO:0007669"/>
    <property type="project" value="TreeGrafter"/>
</dbReference>
<dbReference type="GO" id="GO:0051015">
    <property type="term" value="F:actin filament binding"/>
    <property type="evidence" value="ECO:0007669"/>
    <property type="project" value="TreeGrafter"/>
</dbReference>
<dbReference type="InterPro" id="IPR001303">
    <property type="entry name" value="Aldolase_II/adducin_N"/>
</dbReference>
<dbReference type="Proteomes" id="UP000192769">
    <property type="component" value="Unassembled WGS sequence"/>
</dbReference>
<reference evidence="3 4" key="1">
    <citation type="submission" date="2017-02" db="EMBL/GenBank/DDBJ databases">
        <title>Whole genome shotgun sequence of Pantoea agglomerans strain AS1 isolated from a cycad, Zamia floridana in Central Florida, USA.</title>
        <authorList>
            <person name="Lata P."/>
            <person name="Govindarajan S."/>
            <person name="Qi F."/>
            <person name="Li J.-L."/>
            <person name="Maurya S.K."/>
            <person name="Sahoo M.K."/>
        </authorList>
    </citation>
    <scope>NUCLEOTIDE SEQUENCE [LARGE SCALE GENOMIC DNA]</scope>
    <source>
        <strain evidence="3 4">AS1</strain>
    </source>
</reference>
<name>A0A1V9DNG5_9GAMM</name>
<gene>
    <name evidence="3" type="ORF">B2J69_05180</name>
</gene>
<evidence type="ECO:0000259" key="2">
    <source>
        <dbReference type="SMART" id="SM01007"/>
    </source>
</evidence>
<feature type="domain" description="Class II aldolase/adducin N-terminal" evidence="2">
    <location>
        <begin position="11"/>
        <end position="192"/>
    </location>
</feature>
<dbReference type="Gene3D" id="3.40.225.10">
    <property type="entry name" value="Class II aldolase/adducin N-terminal domain"/>
    <property type="match status" value="1"/>
</dbReference>
<comment type="caution">
    <text evidence="3">The sequence shown here is derived from an EMBL/GenBank/DDBJ whole genome shotgun (WGS) entry which is preliminary data.</text>
</comment>
<dbReference type="SMART" id="SM01007">
    <property type="entry name" value="Aldolase_II"/>
    <property type="match status" value="1"/>
</dbReference>
<dbReference type="PANTHER" id="PTHR10672">
    <property type="entry name" value="ADDUCIN"/>
    <property type="match status" value="1"/>
</dbReference>
<dbReference type="InterPro" id="IPR051017">
    <property type="entry name" value="Aldolase-II_Adducin_sf"/>
</dbReference>
<protein>
    <recommendedName>
        <fullName evidence="2">Class II aldolase/adducin N-terminal domain-containing protein</fullName>
    </recommendedName>
</protein>
<dbReference type="Pfam" id="PF00596">
    <property type="entry name" value="Aldolase_II"/>
    <property type="match status" value="1"/>
</dbReference>
<comment type="similarity">
    <text evidence="1">Belongs to the aldolase class II family.</text>
</comment>
<organism evidence="3 4">
    <name type="scientific">Pantoea latae</name>
    <dbReference type="NCBI Taxonomy" id="1964541"/>
    <lineage>
        <taxon>Bacteria</taxon>
        <taxon>Pseudomonadati</taxon>
        <taxon>Pseudomonadota</taxon>
        <taxon>Gammaproteobacteria</taxon>
        <taxon>Enterobacterales</taxon>
        <taxon>Erwiniaceae</taxon>
        <taxon>Pantoea</taxon>
    </lineage>
</organism>
<dbReference type="NCBIfam" id="NF005689">
    <property type="entry name" value="PRK07490.1"/>
    <property type="match status" value="1"/>
</dbReference>
<proteinExistence type="inferred from homology"/>
<dbReference type="GO" id="GO:0005996">
    <property type="term" value="P:monosaccharide metabolic process"/>
    <property type="evidence" value="ECO:0007669"/>
    <property type="project" value="UniProtKB-ARBA"/>
</dbReference>